<reference evidence="6" key="1">
    <citation type="submission" date="2020-12" db="EMBL/GenBank/DDBJ databases">
        <authorList>
            <person name="Huq M.A."/>
        </authorList>
    </citation>
    <scope>NUCLEOTIDE SEQUENCE</scope>
    <source>
        <strain evidence="6">MAHUQ-46</strain>
    </source>
</reference>
<keyword evidence="7" id="KW-1185">Reference proteome</keyword>
<feature type="domain" description="Tail sheath protein subtilisin-like" evidence="2">
    <location>
        <begin position="181"/>
        <end position="329"/>
    </location>
</feature>
<dbReference type="InterPro" id="IPR035326">
    <property type="entry name" value="Beta_sandwich_Seath"/>
</dbReference>
<dbReference type="InterPro" id="IPR054564">
    <property type="entry name" value="Gp18_domIII_N"/>
</dbReference>
<dbReference type="RefSeq" id="WP_199017970.1">
    <property type="nucleotide sequence ID" value="NZ_JAELUP010000008.1"/>
</dbReference>
<dbReference type="Proteomes" id="UP000640274">
    <property type="component" value="Unassembled WGS sequence"/>
</dbReference>
<evidence type="ECO:0000259" key="2">
    <source>
        <dbReference type="Pfam" id="PF04984"/>
    </source>
</evidence>
<dbReference type="Gene3D" id="3.30.1490.360">
    <property type="match status" value="1"/>
</dbReference>
<protein>
    <submittedName>
        <fullName evidence="6">Phage tail sheath subtilisin-like domain-containing protein</fullName>
    </submittedName>
</protein>
<feature type="domain" description="Tail sheath protein Gp18-like" evidence="5">
    <location>
        <begin position="33"/>
        <end position="90"/>
    </location>
</feature>
<dbReference type="Gene3D" id="2.60.40.4290">
    <property type="match status" value="1"/>
</dbReference>
<feature type="domain" description="Tail sheath protein C-terminal" evidence="4">
    <location>
        <begin position="337"/>
        <end position="437"/>
    </location>
</feature>
<comment type="similarity">
    <text evidence="1">Belongs to the myoviridae tail sheath protein family.</text>
</comment>
<evidence type="ECO:0000259" key="3">
    <source>
        <dbReference type="Pfam" id="PF17481"/>
    </source>
</evidence>
<feature type="domain" description="Phage tail sheath protein-like beta-sandwich" evidence="3">
    <location>
        <begin position="93"/>
        <end position="180"/>
    </location>
</feature>
<gene>
    <name evidence="6" type="ORF">JFN88_03685</name>
</gene>
<dbReference type="Pfam" id="PF17481">
    <property type="entry name" value="Phage_sheath_domII"/>
    <property type="match status" value="1"/>
</dbReference>
<dbReference type="InterPro" id="IPR035089">
    <property type="entry name" value="Phage_sheath_subtilisin"/>
</dbReference>
<accession>A0A934J2K6</accession>
<comment type="caution">
    <text evidence="6">The sequence shown here is derived from an EMBL/GenBank/DDBJ whole genome shotgun (WGS) entry which is preliminary data.</text>
</comment>
<dbReference type="Pfam" id="PF17482">
    <property type="entry name" value="Phage_sheath_1C"/>
    <property type="match status" value="1"/>
</dbReference>
<evidence type="ECO:0000259" key="5">
    <source>
        <dbReference type="Pfam" id="PF22671"/>
    </source>
</evidence>
<evidence type="ECO:0000313" key="7">
    <source>
        <dbReference type="Proteomes" id="UP000640274"/>
    </source>
</evidence>
<organism evidence="6 7">
    <name type="scientific">Paenibacillus roseus</name>
    <dbReference type="NCBI Taxonomy" id="2798579"/>
    <lineage>
        <taxon>Bacteria</taxon>
        <taxon>Bacillati</taxon>
        <taxon>Bacillota</taxon>
        <taxon>Bacilli</taxon>
        <taxon>Bacillales</taxon>
        <taxon>Paenibacillaceae</taxon>
        <taxon>Paenibacillus</taxon>
    </lineage>
</organism>
<name>A0A934J2K6_9BACL</name>
<dbReference type="Pfam" id="PF04984">
    <property type="entry name" value="Phage_sheath_1"/>
    <property type="match status" value="1"/>
</dbReference>
<dbReference type="Gene3D" id="3.30.1370.220">
    <property type="match status" value="1"/>
</dbReference>
<sequence>MAGGTFVTQNKVRPGVYINMNSAPQALGTAGDRGVVSLALPLSWGQEKQILTVQAGDEFQTLLGYDLTSPELLLVREALKRAQTLLLYRLNVGVKATATHSGLTVTAAHSGARGNSLSVVIRPSLDQTGKFEVLTLLEGAEVDRQIGAKAADLQANDWVSFGGTADLVASAGVPLAGGTDGTVTNADHTDYLAKLELQRFNTVALVSTDSTLKGVYAAFIQRLRETEGQKVQAVLENYPNADYEGVISVKNGVILSDGETLTAAEATAWVAGATAGAALNESLTYRAYDGAIDTSIRYTHSQIEAALLNGEFVFTAANGQAVVEQDINSLTSFSPEKARPFSKNRVIRVLDGIANDLKRIFESFYVGRVNNNDDGRSLLRNECITYLESLQGAAAIQNFNSQTDFSIRQGSSADSVYMELNIQPVDSVEKIYLKVTVV</sequence>
<dbReference type="Gene3D" id="3.40.50.11790">
    <property type="match status" value="1"/>
</dbReference>
<dbReference type="AlphaFoldDB" id="A0A934J2K6"/>
<dbReference type="Pfam" id="PF22671">
    <property type="entry name" value="Gp18_domIII_N"/>
    <property type="match status" value="1"/>
</dbReference>
<dbReference type="EMBL" id="JAELUP010000008">
    <property type="protein sequence ID" value="MBJ6360424.1"/>
    <property type="molecule type" value="Genomic_DNA"/>
</dbReference>
<dbReference type="InterPro" id="IPR020287">
    <property type="entry name" value="Tail_sheath_C"/>
</dbReference>
<proteinExistence type="inferred from homology"/>
<dbReference type="Gene3D" id="3.30.360.90">
    <property type="match status" value="1"/>
</dbReference>
<evidence type="ECO:0000313" key="6">
    <source>
        <dbReference type="EMBL" id="MBJ6360424.1"/>
    </source>
</evidence>
<evidence type="ECO:0000259" key="4">
    <source>
        <dbReference type="Pfam" id="PF17482"/>
    </source>
</evidence>
<evidence type="ECO:0000256" key="1">
    <source>
        <dbReference type="ARBA" id="ARBA00008005"/>
    </source>
</evidence>